<evidence type="ECO:0000259" key="1">
    <source>
        <dbReference type="Pfam" id="PF00481"/>
    </source>
</evidence>
<dbReference type="AlphaFoldDB" id="A0AAV6M4H1"/>
<dbReference type="GO" id="GO:0004722">
    <property type="term" value="F:protein serine/threonine phosphatase activity"/>
    <property type="evidence" value="ECO:0007669"/>
    <property type="project" value="InterPro"/>
</dbReference>
<evidence type="ECO:0000313" key="3">
    <source>
        <dbReference type="Proteomes" id="UP000685013"/>
    </source>
</evidence>
<proteinExistence type="predicted"/>
<feature type="non-terminal residue" evidence="2">
    <location>
        <position position="1"/>
    </location>
</feature>
<protein>
    <recommendedName>
        <fullName evidence="1">PPM-type phosphatase domain-containing protein</fullName>
    </recommendedName>
</protein>
<evidence type="ECO:0000313" key="2">
    <source>
        <dbReference type="EMBL" id="KAG6575507.1"/>
    </source>
</evidence>
<comment type="caution">
    <text evidence="2">The sequence shown here is derived from an EMBL/GenBank/DDBJ whole genome shotgun (WGS) entry which is preliminary data.</text>
</comment>
<dbReference type="EMBL" id="JAGKQH010000017">
    <property type="protein sequence ID" value="KAG6575507.1"/>
    <property type="molecule type" value="Genomic_DNA"/>
</dbReference>
<dbReference type="Pfam" id="PF00481">
    <property type="entry name" value="PP2C"/>
    <property type="match status" value="1"/>
</dbReference>
<feature type="domain" description="PPM-type phosphatase" evidence="1">
    <location>
        <begin position="36"/>
        <end position="97"/>
    </location>
</feature>
<sequence length="253" mass="28157">MVISGEDILFKNFHELLAEEWVRGGSDSGQNGRWKIALTKSSERVDDAFKDKTLAPYSVGSTALVLLLSVCQIIVANCGDSMLCRQSQAIPLTVDQKEWIDYGCQTLNASKISIFSIAIVPLFKLCFISRPEEYDRLVKGGVRILFVGFPRVVGVLTMTRAIEACSILRRQRRKLAFGGAHDAIYPAQYAANQIRKVFSHLSGDNISVSVIDLKHQIKERQTERLLRGLGWAYLDNTLANGDKATHSGECCFQ</sequence>
<accession>A0AAV6M4H1</accession>
<reference evidence="2 3" key="1">
    <citation type="journal article" date="2021" name="Hortic Res">
        <title>The domestication of Cucurbita argyrosperma as revealed by the genome of its wild relative.</title>
        <authorList>
            <person name="Barrera-Redondo J."/>
            <person name="Sanchez-de la Vega G."/>
            <person name="Aguirre-Liguori J.A."/>
            <person name="Castellanos-Morales G."/>
            <person name="Gutierrez-Guerrero Y.T."/>
            <person name="Aguirre-Dugua X."/>
            <person name="Aguirre-Planter E."/>
            <person name="Tenaillon M.I."/>
            <person name="Lira-Saade R."/>
            <person name="Eguiarte L.E."/>
        </authorList>
    </citation>
    <scope>NUCLEOTIDE SEQUENCE [LARGE SCALE GENOMIC DNA]</scope>
    <source>
        <strain evidence="2">JBR-2021</strain>
    </source>
</reference>
<organism evidence="2 3">
    <name type="scientific">Cucurbita argyrosperma subsp. sororia</name>
    <dbReference type="NCBI Taxonomy" id="37648"/>
    <lineage>
        <taxon>Eukaryota</taxon>
        <taxon>Viridiplantae</taxon>
        <taxon>Streptophyta</taxon>
        <taxon>Embryophyta</taxon>
        <taxon>Tracheophyta</taxon>
        <taxon>Spermatophyta</taxon>
        <taxon>Magnoliopsida</taxon>
        <taxon>eudicotyledons</taxon>
        <taxon>Gunneridae</taxon>
        <taxon>Pentapetalae</taxon>
        <taxon>rosids</taxon>
        <taxon>fabids</taxon>
        <taxon>Cucurbitales</taxon>
        <taxon>Cucurbitaceae</taxon>
        <taxon>Cucurbiteae</taxon>
        <taxon>Cucurbita</taxon>
    </lineage>
</organism>
<dbReference type="InterPro" id="IPR001932">
    <property type="entry name" value="PPM-type_phosphatase-like_dom"/>
</dbReference>
<keyword evidence="3" id="KW-1185">Reference proteome</keyword>
<gene>
    <name evidence="2" type="ORF">SDJN03_26146</name>
</gene>
<dbReference type="PANTHER" id="PTHR47992">
    <property type="entry name" value="PROTEIN PHOSPHATASE"/>
    <property type="match status" value="1"/>
</dbReference>
<dbReference type="InterPro" id="IPR015655">
    <property type="entry name" value="PP2C"/>
</dbReference>
<name>A0AAV6M4H1_9ROSI</name>
<dbReference type="Proteomes" id="UP000685013">
    <property type="component" value="Chromosome 17"/>
</dbReference>